<evidence type="ECO:0000313" key="2">
    <source>
        <dbReference type="Proteomes" id="UP000440004"/>
    </source>
</evidence>
<name>A0A6A7K9Q4_9FIRM</name>
<dbReference type="Proteomes" id="UP000440004">
    <property type="component" value="Unassembled WGS sequence"/>
</dbReference>
<dbReference type="EMBL" id="WHNX01000013">
    <property type="protein sequence ID" value="MPW26095.1"/>
    <property type="molecule type" value="Genomic_DNA"/>
</dbReference>
<comment type="caution">
    <text evidence="1">The sequence shown here is derived from an EMBL/GenBank/DDBJ whole genome shotgun (WGS) entry which is preliminary data.</text>
</comment>
<accession>A0A6A7K9Q4</accession>
<dbReference type="RefSeq" id="WP_152804252.1">
    <property type="nucleotide sequence ID" value="NZ_WHNX01000013.1"/>
</dbReference>
<dbReference type="InterPro" id="IPR017695">
    <property type="entry name" value="Se-dep_Mo_hydrolase_YqeB"/>
</dbReference>
<gene>
    <name evidence="1" type="ORF">GC105_09855</name>
</gene>
<reference evidence="1 2" key="1">
    <citation type="submission" date="2019-10" db="EMBL/GenBank/DDBJ databases">
        <title>Alkalibaculum tamaniensis sp.nov., a new alkaliphilic acetogen, isolated on methoxylated aromatics from a mud volcano.</title>
        <authorList>
            <person name="Khomyakova M.A."/>
            <person name="Merkel A.Y."/>
            <person name="Bonch-Osmolovskaya E.A."/>
            <person name="Slobodkin A.I."/>
        </authorList>
    </citation>
    <scope>NUCLEOTIDE SEQUENCE [LARGE SCALE GENOMIC DNA]</scope>
    <source>
        <strain evidence="1 2">M08DMB</strain>
    </source>
</reference>
<keyword evidence="2" id="KW-1185">Reference proteome</keyword>
<dbReference type="NCBIfam" id="TIGR03309">
    <property type="entry name" value="matur_yqeB"/>
    <property type="match status" value="1"/>
</dbReference>
<organism evidence="1 2">
    <name type="scientific">Alkalibaculum sporogenes</name>
    <dbReference type="NCBI Taxonomy" id="2655001"/>
    <lineage>
        <taxon>Bacteria</taxon>
        <taxon>Bacillati</taxon>
        <taxon>Bacillota</taxon>
        <taxon>Clostridia</taxon>
        <taxon>Eubacteriales</taxon>
        <taxon>Eubacteriaceae</taxon>
        <taxon>Alkalibaculum</taxon>
    </lineage>
</organism>
<sequence length="267" mass="29001">MILNDIVIVRGGGDLASGVVQKLYRCGFKVLILEIQNPSSIRRRTSFSEAIYNRQVKIEGITAVYVNCLDHINEAWSNKNIPVIIDPNGKYISLLQPNIVVDAIVAKKNLGMKIDLAPITIALGPGFTAGKDVDIVIETSRGHDLGRLIFKGEAKKDTGIPGVIGGYSIERVVYSPCNGKIENLKDIGETVDKDEIIAYVGDKPVITEISGLLRGIIKNGSLVTAGLKIADIDPRITEKDNCYTISDKSRNIAGGVLEAIYYMTTID</sequence>
<dbReference type="AlphaFoldDB" id="A0A6A7K9Q4"/>
<proteinExistence type="predicted"/>
<evidence type="ECO:0000313" key="1">
    <source>
        <dbReference type="EMBL" id="MPW26095.1"/>
    </source>
</evidence>
<protein>
    <submittedName>
        <fullName evidence="1">EF2563 family selenium-dependent molybdenum hydroxylase system protein</fullName>
    </submittedName>
</protein>